<dbReference type="SUPFAM" id="SSF48371">
    <property type="entry name" value="ARM repeat"/>
    <property type="match status" value="1"/>
</dbReference>
<keyword evidence="6" id="KW-0808">Transferase</keyword>
<keyword evidence="7" id="KW-0677">Repeat</keyword>
<dbReference type="GO" id="GO:0005965">
    <property type="term" value="C:protein farnesyltransferase complex"/>
    <property type="evidence" value="ECO:0007669"/>
    <property type="project" value="TreeGrafter"/>
</dbReference>
<evidence type="ECO:0000256" key="2">
    <source>
        <dbReference type="ARBA" id="ARBA00006734"/>
    </source>
</evidence>
<dbReference type="Pfam" id="PF01239">
    <property type="entry name" value="PPTA"/>
    <property type="match status" value="5"/>
</dbReference>
<evidence type="ECO:0000313" key="15">
    <source>
        <dbReference type="Proteomes" id="UP000035681"/>
    </source>
</evidence>
<keyword evidence="5" id="KW-0637">Prenyltransferase</keyword>
<evidence type="ECO:0000256" key="5">
    <source>
        <dbReference type="ARBA" id="ARBA00022602"/>
    </source>
</evidence>
<dbReference type="PANTHER" id="PTHR11129">
    <property type="entry name" value="PROTEIN FARNESYLTRANSFERASE ALPHA SUBUNIT/RAB GERANYLGERANYL TRANSFERASE ALPHA SUBUNIT"/>
    <property type="match status" value="1"/>
</dbReference>
<reference evidence="16" key="1">
    <citation type="submission" date="2024-02" db="UniProtKB">
        <authorList>
            <consortium name="WormBaseParasite"/>
        </authorList>
    </citation>
    <scope>IDENTIFICATION</scope>
</reference>
<organism evidence="15 16">
    <name type="scientific">Strongyloides stercoralis</name>
    <name type="common">Threadworm</name>
    <dbReference type="NCBI Taxonomy" id="6248"/>
    <lineage>
        <taxon>Eukaryota</taxon>
        <taxon>Metazoa</taxon>
        <taxon>Ecdysozoa</taxon>
        <taxon>Nematoda</taxon>
        <taxon>Chromadorea</taxon>
        <taxon>Rhabditida</taxon>
        <taxon>Tylenchina</taxon>
        <taxon>Panagrolaimomorpha</taxon>
        <taxon>Strongyloidoidea</taxon>
        <taxon>Strongyloididae</taxon>
        <taxon>Strongyloides</taxon>
    </lineage>
</organism>
<evidence type="ECO:0000256" key="6">
    <source>
        <dbReference type="ARBA" id="ARBA00022679"/>
    </source>
</evidence>
<evidence type="ECO:0000256" key="7">
    <source>
        <dbReference type="ARBA" id="ARBA00022737"/>
    </source>
</evidence>
<dbReference type="AlphaFoldDB" id="A0AAF5D0V8"/>
<evidence type="ECO:0000256" key="4">
    <source>
        <dbReference type="ARBA" id="ARBA00012702"/>
    </source>
</evidence>
<keyword evidence="8" id="KW-0460">Magnesium</keyword>
<evidence type="ECO:0000256" key="11">
    <source>
        <dbReference type="ARBA" id="ARBA00042436"/>
    </source>
</evidence>
<feature type="domain" description="RRP12 N-terminal HEAT" evidence="14">
    <location>
        <begin position="51"/>
        <end position="227"/>
    </location>
</feature>
<name>A0AAF5D0V8_STRER</name>
<accession>A0AAF5D0V8</accession>
<evidence type="ECO:0000256" key="12">
    <source>
        <dbReference type="ARBA" id="ARBA00043086"/>
    </source>
</evidence>
<evidence type="ECO:0000313" key="16">
    <source>
        <dbReference type="WBParaSite" id="TCONS_00004731.p1"/>
    </source>
</evidence>
<dbReference type="Pfam" id="PF25772">
    <property type="entry name" value="HEAT_RRP12_N"/>
    <property type="match status" value="1"/>
</dbReference>
<dbReference type="InterPro" id="IPR057860">
    <property type="entry name" value="HEAT_RRP12_N"/>
</dbReference>
<protein>
    <recommendedName>
        <fullName evidence="9">Protein farnesyltransferase/geranylgeranyltransferase type-1 subunit alpha</fullName>
        <ecNumber evidence="4">2.5.1.58</ecNumber>
        <ecNumber evidence="3">2.5.1.59</ecNumber>
    </recommendedName>
    <alternativeName>
        <fullName evidence="12">CAAX farnesyltransferase subunit alpha</fullName>
    </alternativeName>
    <alternativeName>
        <fullName evidence="11">FTase-alpha</fullName>
    </alternativeName>
    <alternativeName>
        <fullName evidence="10">Ras proteins prenyltransferase subunit alpha</fullName>
    </alternativeName>
    <alternativeName>
        <fullName evidence="13">Type I protein geranyl-geranyltransferase subunit alpha</fullName>
    </alternativeName>
</protein>
<evidence type="ECO:0000256" key="10">
    <source>
        <dbReference type="ARBA" id="ARBA00041392"/>
    </source>
</evidence>
<dbReference type="EC" id="2.5.1.59" evidence="3"/>
<dbReference type="GO" id="GO:0004660">
    <property type="term" value="F:protein farnesyltransferase activity"/>
    <property type="evidence" value="ECO:0007669"/>
    <property type="project" value="UniProtKB-EC"/>
</dbReference>
<dbReference type="GO" id="GO:0005953">
    <property type="term" value="C:CAAX-protein geranylgeranyltransferase complex"/>
    <property type="evidence" value="ECO:0007669"/>
    <property type="project" value="TreeGrafter"/>
</dbReference>
<evidence type="ECO:0000256" key="9">
    <source>
        <dbReference type="ARBA" id="ARBA00040965"/>
    </source>
</evidence>
<evidence type="ECO:0000259" key="14">
    <source>
        <dbReference type="Pfam" id="PF25772"/>
    </source>
</evidence>
<dbReference type="PANTHER" id="PTHR11129:SF1">
    <property type="entry name" value="PROTEIN FARNESYLTRANSFERASE_GERANYLGERANYLTRANSFERASE TYPE-1 SUBUNIT ALPHA"/>
    <property type="match status" value="1"/>
</dbReference>
<proteinExistence type="inferred from homology"/>
<evidence type="ECO:0000256" key="1">
    <source>
        <dbReference type="ARBA" id="ARBA00001946"/>
    </source>
</evidence>
<evidence type="ECO:0000256" key="3">
    <source>
        <dbReference type="ARBA" id="ARBA00012700"/>
    </source>
</evidence>
<dbReference type="PROSITE" id="PS51147">
    <property type="entry name" value="PFTA"/>
    <property type="match status" value="5"/>
</dbReference>
<dbReference type="GO" id="GO:0004662">
    <property type="term" value="F:CAAX-protein geranylgeranyltransferase activity"/>
    <property type="evidence" value="ECO:0007669"/>
    <property type="project" value="UniProtKB-EC"/>
</dbReference>
<evidence type="ECO:0000256" key="8">
    <source>
        <dbReference type="ARBA" id="ARBA00022842"/>
    </source>
</evidence>
<comment type="cofactor">
    <cofactor evidence="1">
        <name>Mg(2+)</name>
        <dbReference type="ChEBI" id="CHEBI:18420"/>
    </cofactor>
</comment>
<dbReference type="Proteomes" id="UP000035681">
    <property type="component" value="Unplaced"/>
</dbReference>
<dbReference type="InterPro" id="IPR002088">
    <property type="entry name" value="Prenyl_trans_a"/>
</dbReference>
<sequence>MALVKGSKLNLNDDRSIGKRSVYSAYTNCTNASINSGITSYNNLDEEVQIEMASITNAYTEIIKEKKGNLIPASYFYLHLNSLDMLSTENIIHFRASLTLLLVLLRQINSNTITRNFDKMNGCLIRFMENNQTIQSKPLSRLVIDCLIKIYSVQPPNFWADRTTHVYISKILSFSVLSDAKLSKCTGVCLQDLIRNICCSKKAASEKLLTEIFSFALAVIEKVSESRNPEALMSLEKIYNDLYKFAPSGCVANIVGSLTNIISGENEAVEKYALWMLESIFISELKVEEFEENSLEQLVAFLMSKSLNVMSRDLRLTFAKTIHRITKTSIKLFPNLGKGNLICNTFKTFWKMALQIDGYTIQSLTGYSIDLGQIFQGNVSEIDNLLGEIFIPLQSGQINESDVSVAFWKAAVIGFNNYLSHSKVFIDACQTMLIHASQENTVIAEKSQDLLFTSIEHAGFNVLAKHLELYIDLKYEGQPLHLKNAYLLKAYCTSKVPSSIQLFIDLFVGQMKSIYDRASESSNQHAKTYFKLLHHIIELLEHIVSIPTDFSSTWSTVVQMIVEGCNTMIEMKKAFLRVLKSGIGYVKANMDDEEIVEAFKKTTGLFLPILLHAYTTKLINTSTNTIENLSKDFVLDIMMECTSFLSPRAANGIFSTIIKRYDEITDDPTEANIYINLLRFIVTFGDPKLVGDVFNFCKLVYTGKRGCGDKIHVMRVFGKIYEKYSDPNFNEFFETVAWTPEQLISDPNFMNLEDKQTVCRNYILVKIIATQQNYSSAYKMFYLCRAPLLKSLAKRNNKRFKERASNDLKEIFLFLSKMAKNENIQLNKCIEDYLDVLIRAINDSYHIVEEYQANDLREGAYIELVNFLTTHYQYLSSELWEKLVNFINTTKAYEVDTSSIICLQMKVIKYLVKSIPEALYMDNRAKLLELLPRFTKNMESNTIKAHVRMLISEYLNICEEDTILEAINNKMLTTFVHNVVKDKKRKQGKSICGDDDDSEGSIRSKITVITNKTTRSNRMKVNDDEDDVDDLLSVFGGDNKSVNSKTVRESGYCIRENENTDILDLLDGKKVAENIIVPPKKKQNSKKIEEEDNIMFSKDKQGRLVIKDLELENKRKSGSKRQAEDIEMKSASDDEEEEENNLRILWFLFLKTILFIVMWSQSIQLKKIIDRFAYMRALIDAEEYSLRSFNLTTECIQLNSGNYSIWKFRRDCLKKLNLDLKQELELISEVIRENPKNYQVWRHRQEIVQDLDDYSQETSFLFDIIKDDDKNYHAWQYRVWLLKIEKLEFDDEITFTNYLLTQDLRNNSVWHYRQVVFSESGKLENDEELFKNETDFVIDAIKTVDNNESAWNYYFWLFSLSKNKENVMKYINFSKKLETESSRIQRYVFLIKVYSRLLNTNDIKLMETDELKKEIKNCCSMLTQCDTTHTRYWEKIIHTLEK</sequence>
<keyword evidence="15" id="KW-1185">Reference proteome</keyword>
<evidence type="ECO:0000256" key="13">
    <source>
        <dbReference type="ARBA" id="ARBA00043219"/>
    </source>
</evidence>
<dbReference type="WBParaSite" id="TCONS_00004731.p1">
    <property type="protein sequence ID" value="TCONS_00004731.p1"/>
    <property type="gene ID" value="XLOC_002663"/>
</dbReference>
<dbReference type="Gene3D" id="1.25.40.120">
    <property type="entry name" value="Protein prenylyltransferase"/>
    <property type="match status" value="1"/>
</dbReference>
<dbReference type="EC" id="2.5.1.58" evidence="4"/>
<comment type="similarity">
    <text evidence="2">Belongs to the protein prenyltransferase subunit alpha family.</text>
</comment>
<dbReference type="InterPro" id="IPR016024">
    <property type="entry name" value="ARM-type_fold"/>
</dbReference>
<dbReference type="SUPFAM" id="SSF48439">
    <property type="entry name" value="Protein prenylyltransferase"/>
    <property type="match status" value="1"/>
</dbReference>